<name>A0A401SKE0_CHIPU</name>
<evidence type="ECO:0000259" key="6">
    <source>
        <dbReference type="PROSITE" id="PS51767"/>
    </source>
</evidence>
<dbReference type="InterPro" id="IPR001461">
    <property type="entry name" value="Aspartic_peptidase_A1"/>
</dbReference>
<dbReference type="InterPro" id="IPR001969">
    <property type="entry name" value="Aspartic_peptidase_AS"/>
</dbReference>
<keyword evidence="5" id="KW-0645">Protease</keyword>
<keyword evidence="8" id="KW-1185">Reference proteome</keyword>
<organism evidence="7 8">
    <name type="scientific">Chiloscyllium punctatum</name>
    <name type="common">Brownbanded bambooshark</name>
    <name type="synonym">Hemiscyllium punctatum</name>
    <dbReference type="NCBI Taxonomy" id="137246"/>
    <lineage>
        <taxon>Eukaryota</taxon>
        <taxon>Metazoa</taxon>
        <taxon>Chordata</taxon>
        <taxon>Craniata</taxon>
        <taxon>Vertebrata</taxon>
        <taxon>Chondrichthyes</taxon>
        <taxon>Elasmobranchii</taxon>
        <taxon>Galeomorphii</taxon>
        <taxon>Galeoidea</taxon>
        <taxon>Orectolobiformes</taxon>
        <taxon>Hemiscylliidae</taxon>
        <taxon>Chiloscyllium</taxon>
    </lineage>
</organism>
<dbReference type="Gene3D" id="6.10.140.60">
    <property type="match status" value="1"/>
</dbReference>
<dbReference type="GO" id="GO:0006508">
    <property type="term" value="P:proteolysis"/>
    <property type="evidence" value="ECO:0007669"/>
    <property type="project" value="UniProtKB-KW"/>
</dbReference>
<dbReference type="OrthoDB" id="771136at2759"/>
<dbReference type="InterPro" id="IPR012848">
    <property type="entry name" value="Aspartic_peptidase_N"/>
</dbReference>
<evidence type="ECO:0000256" key="1">
    <source>
        <dbReference type="ARBA" id="ARBA00007447"/>
    </source>
</evidence>
<keyword evidence="2 4" id="KW-1015">Disulfide bond</keyword>
<accession>A0A401SKE0</accession>
<dbReference type="GO" id="GO:0004190">
    <property type="term" value="F:aspartic-type endopeptidase activity"/>
    <property type="evidence" value="ECO:0007669"/>
    <property type="project" value="UniProtKB-KW"/>
</dbReference>
<reference evidence="7 8" key="1">
    <citation type="journal article" date="2018" name="Nat. Ecol. Evol.">
        <title>Shark genomes provide insights into elasmobranch evolution and the origin of vertebrates.</title>
        <authorList>
            <person name="Hara Y"/>
            <person name="Yamaguchi K"/>
            <person name="Onimaru K"/>
            <person name="Kadota M"/>
            <person name="Koyanagi M"/>
            <person name="Keeley SD"/>
            <person name="Tatsumi K"/>
            <person name="Tanaka K"/>
            <person name="Motone F"/>
            <person name="Kageyama Y"/>
            <person name="Nozu R"/>
            <person name="Adachi N"/>
            <person name="Nishimura O"/>
            <person name="Nakagawa R"/>
            <person name="Tanegashima C"/>
            <person name="Kiyatake I"/>
            <person name="Matsumoto R"/>
            <person name="Murakumo K"/>
            <person name="Nishida K"/>
            <person name="Terakita A"/>
            <person name="Kuratani S"/>
            <person name="Sato K"/>
            <person name="Hyodo S Kuraku.S."/>
        </authorList>
    </citation>
    <scope>NUCLEOTIDE SEQUENCE [LARGE SCALE GENOMIC DNA]</scope>
</reference>
<dbReference type="PRINTS" id="PR00792">
    <property type="entry name" value="PEPSIN"/>
</dbReference>
<dbReference type="Gene3D" id="2.60.40.1960">
    <property type="match status" value="1"/>
</dbReference>
<dbReference type="PANTHER" id="PTHR47966:SF66">
    <property type="entry name" value="PEPSINOGEN C"/>
    <property type="match status" value="1"/>
</dbReference>
<feature type="disulfide bond" evidence="4">
    <location>
        <begin position="89"/>
        <end position="94"/>
    </location>
</feature>
<evidence type="ECO:0000256" key="4">
    <source>
        <dbReference type="PIRSR" id="PIRSR601461-2"/>
    </source>
</evidence>
<dbReference type="SUPFAM" id="SSF50630">
    <property type="entry name" value="Acid proteases"/>
    <property type="match status" value="1"/>
</dbReference>
<dbReference type="AlphaFoldDB" id="A0A401SKE0"/>
<feature type="disulfide bond" evidence="4">
    <location>
        <begin position="252"/>
        <end position="256"/>
    </location>
</feature>
<dbReference type="Gene3D" id="2.40.70.10">
    <property type="entry name" value="Acid Proteases"/>
    <property type="match status" value="2"/>
</dbReference>
<dbReference type="Proteomes" id="UP000287033">
    <property type="component" value="Unassembled WGS sequence"/>
</dbReference>
<evidence type="ECO:0000256" key="3">
    <source>
        <dbReference type="PIRSR" id="PIRSR601461-1"/>
    </source>
</evidence>
<sequence>MRLHRGKSIREILKENGELKHFLEMHRYDPALKYRALYPDYQSQTGNEPLLNSMNSFYYGSITVGTPPQSFTVLFDTGSSNLWVPSISCNSAPCRNHARFIPSRSSTFTTNGQTFSISYGSGSLSGYFGYDTVNVAGISVSKQELGLSENEPGSNFYYAPFDGILGLSYPALSGGGAMPVFDNMLKENLLEEPLFSVYLSRYANSQDGGEVLFGGIDHGIYSGQIQWAPVIQEVYWNIAIQGVLLNGHPAFCYQGCQAIVDTGTSLITVPIEYLKELLQEIGASDQNGEFVVNCNNIASMPSLTFAINGAEFTLPPSVYILQNNGYCTAGFEPTYLPAPTRYGPLWILGDVFLGAFYSVFDRGNNRIGFAPVA</sequence>
<proteinExistence type="inferred from homology"/>
<feature type="active site" evidence="3">
    <location>
        <position position="261"/>
    </location>
</feature>
<dbReference type="FunFam" id="2.40.70.10:FF:000006">
    <property type="entry name" value="Cathepsin E"/>
    <property type="match status" value="1"/>
</dbReference>
<dbReference type="STRING" id="137246.A0A401SKE0"/>
<evidence type="ECO:0000313" key="7">
    <source>
        <dbReference type="EMBL" id="GCC30847.1"/>
    </source>
</evidence>
<feature type="domain" description="Peptidase A1" evidence="6">
    <location>
        <begin position="58"/>
        <end position="370"/>
    </location>
</feature>
<keyword evidence="5" id="KW-0064">Aspartyl protease</keyword>
<feature type="active site" evidence="3">
    <location>
        <position position="76"/>
    </location>
</feature>
<protein>
    <recommendedName>
        <fullName evidence="6">Peptidase A1 domain-containing protein</fullName>
    </recommendedName>
</protein>
<evidence type="ECO:0000256" key="2">
    <source>
        <dbReference type="ARBA" id="ARBA00023157"/>
    </source>
</evidence>
<dbReference type="Pfam" id="PF00026">
    <property type="entry name" value="Asp"/>
    <property type="match status" value="1"/>
</dbReference>
<dbReference type="FunFam" id="2.40.70.10:FF:000004">
    <property type="entry name" value="Pepsin A"/>
    <property type="match status" value="1"/>
</dbReference>
<evidence type="ECO:0000256" key="5">
    <source>
        <dbReference type="RuleBase" id="RU000454"/>
    </source>
</evidence>
<evidence type="ECO:0000313" key="8">
    <source>
        <dbReference type="Proteomes" id="UP000287033"/>
    </source>
</evidence>
<keyword evidence="5" id="KW-0378">Hydrolase</keyword>
<dbReference type="OMA" id="NNDEGYC"/>
<dbReference type="EMBL" id="BEZZ01000327">
    <property type="protein sequence ID" value="GCC30847.1"/>
    <property type="molecule type" value="Genomic_DNA"/>
</dbReference>
<gene>
    <name evidence="7" type="ORF">chiPu_0009301</name>
</gene>
<dbReference type="InterPro" id="IPR033121">
    <property type="entry name" value="PEPTIDASE_A1"/>
</dbReference>
<dbReference type="Pfam" id="PF07966">
    <property type="entry name" value="A1_Propeptide"/>
    <property type="match status" value="1"/>
</dbReference>
<dbReference type="PANTHER" id="PTHR47966">
    <property type="entry name" value="BETA-SITE APP-CLEAVING ENZYME, ISOFORM A-RELATED"/>
    <property type="match status" value="1"/>
</dbReference>
<dbReference type="PROSITE" id="PS51767">
    <property type="entry name" value="PEPTIDASE_A1"/>
    <property type="match status" value="1"/>
</dbReference>
<dbReference type="PROSITE" id="PS00141">
    <property type="entry name" value="ASP_PROTEASE"/>
    <property type="match status" value="2"/>
</dbReference>
<comment type="similarity">
    <text evidence="1 5">Belongs to the peptidase A1 family.</text>
</comment>
<dbReference type="InterPro" id="IPR021109">
    <property type="entry name" value="Peptidase_aspartic_dom_sf"/>
</dbReference>
<comment type="caution">
    <text evidence="7">The sequence shown here is derived from an EMBL/GenBank/DDBJ whole genome shotgun (WGS) entry which is preliminary data.</text>
</comment>